<dbReference type="Proteomes" id="UP000054937">
    <property type="component" value="Unassembled WGS sequence"/>
</dbReference>
<proteinExistence type="predicted"/>
<sequence length="469" mass="56199">MQNITDLVTGISIFFHYFDIKYQRQILIDEYENILQSEYQFNQEIFLSDQNQNNNLNTEQINLAKFDMELQVILEKLTYIFEKKIDVMSFTNFKNGITRICQTNIDIGVDTKRKMIDYFIKNINKQIDDQNKNIQEEEKIKFCEDFSKVFQILFRFRFNSIMLKDEHAICLQTFNQFIFQNAKYFTFQDLANNISPFQQLLSFNWQKIDRTQFKKDLNNEQLNNLQLNQQGVYIYEYLLIPQFINQLKISGFNPQNKEKNLILALNVLWNNCLLGKSQNQNQNEIFNILLENYNLEELFQIIQNNSQASVNQLLYFIIGTQYDNPQLYTKFTTELQFLKQKSLDIIERNYLIPRSQFFKQKLQKVLNKPNDQSDKKKHSFDIINNLLDLEFKFQQEARVGTFNVDFMIYDLNLDILNQLEQKINEKPEQQHFILNDKIKNNIQYVIQKLNKESSSNQEECQDGQNALQK</sequence>
<gene>
    <name evidence="1" type="ORF">PPERSA_10010</name>
</gene>
<reference evidence="1 2" key="1">
    <citation type="journal article" date="2015" name="Sci. Rep.">
        <title>Genome of the facultative scuticociliatosis pathogen Pseudocohnilembus persalinus provides insight into its virulence through horizontal gene transfer.</title>
        <authorList>
            <person name="Xiong J."/>
            <person name="Wang G."/>
            <person name="Cheng J."/>
            <person name="Tian M."/>
            <person name="Pan X."/>
            <person name="Warren A."/>
            <person name="Jiang C."/>
            <person name="Yuan D."/>
            <person name="Miao W."/>
        </authorList>
    </citation>
    <scope>NUCLEOTIDE SEQUENCE [LARGE SCALE GENOMIC DNA]</scope>
    <source>
        <strain evidence="1">36N120E</strain>
    </source>
</reference>
<dbReference type="AlphaFoldDB" id="A0A0V0QJF4"/>
<dbReference type="InParanoid" id="A0A0V0QJF4"/>
<evidence type="ECO:0000313" key="2">
    <source>
        <dbReference type="Proteomes" id="UP000054937"/>
    </source>
</evidence>
<name>A0A0V0QJF4_PSEPJ</name>
<protein>
    <submittedName>
        <fullName evidence="1">Uncharacterized protein</fullName>
    </submittedName>
</protein>
<organism evidence="1 2">
    <name type="scientific">Pseudocohnilembus persalinus</name>
    <name type="common">Ciliate</name>
    <dbReference type="NCBI Taxonomy" id="266149"/>
    <lineage>
        <taxon>Eukaryota</taxon>
        <taxon>Sar</taxon>
        <taxon>Alveolata</taxon>
        <taxon>Ciliophora</taxon>
        <taxon>Intramacronucleata</taxon>
        <taxon>Oligohymenophorea</taxon>
        <taxon>Scuticociliatia</taxon>
        <taxon>Philasterida</taxon>
        <taxon>Pseudocohnilembidae</taxon>
        <taxon>Pseudocohnilembus</taxon>
    </lineage>
</organism>
<keyword evidence="2" id="KW-1185">Reference proteome</keyword>
<comment type="caution">
    <text evidence="1">The sequence shown here is derived from an EMBL/GenBank/DDBJ whole genome shotgun (WGS) entry which is preliminary data.</text>
</comment>
<evidence type="ECO:0000313" key="1">
    <source>
        <dbReference type="EMBL" id="KRX02393.1"/>
    </source>
</evidence>
<accession>A0A0V0QJF4</accession>
<dbReference type="EMBL" id="LDAU01000155">
    <property type="protein sequence ID" value="KRX02393.1"/>
    <property type="molecule type" value="Genomic_DNA"/>
</dbReference>